<dbReference type="GO" id="GO:0046872">
    <property type="term" value="F:metal ion binding"/>
    <property type="evidence" value="ECO:0007669"/>
    <property type="project" value="UniProtKB-KW"/>
</dbReference>
<gene>
    <name evidence="12" type="ORF">MEUPH1_LOCUS29855</name>
</gene>
<keyword evidence="1 9" id="KW-0645">Protease</keyword>
<dbReference type="CDD" id="cd07331">
    <property type="entry name" value="M48C_Oma1_like"/>
    <property type="match status" value="1"/>
</dbReference>
<keyword evidence="13" id="KW-1185">Reference proteome</keyword>
<organism evidence="12 13">
    <name type="scientific">Macrosiphum euphorbiae</name>
    <name type="common">potato aphid</name>
    <dbReference type="NCBI Taxonomy" id="13131"/>
    <lineage>
        <taxon>Eukaryota</taxon>
        <taxon>Metazoa</taxon>
        <taxon>Ecdysozoa</taxon>
        <taxon>Arthropoda</taxon>
        <taxon>Hexapoda</taxon>
        <taxon>Insecta</taxon>
        <taxon>Pterygota</taxon>
        <taxon>Neoptera</taxon>
        <taxon>Paraneoptera</taxon>
        <taxon>Hemiptera</taxon>
        <taxon>Sternorrhyncha</taxon>
        <taxon>Aphidomorpha</taxon>
        <taxon>Aphidoidea</taxon>
        <taxon>Aphididae</taxon>
        <taxon>Macrosiphini</taxon>
        <taxon>Macrosiphum</taxon>
    </lineage>
</organism>
<keyword evidence="10" id="KW-0472">Membrane</keyword>
<dbReference type="Proteomes" id="UP001160148">
    <property type="component" value="Unassembled WGS sequence"/>
</dbReference>
<evidence type="ECO:0000313" key="12">
    <source>
        <dbReference type="EMBL" id="CAI6376489.1"/>
    </source>
</evidence>
<sequence length="304" mass="34089">MLLTIIGGMVARRWWFKRTPETRQRYADAAWTHRLAIGMTVTAGLCLIGTFLSFYMELDPWTDLWRLFMFSERTIEVRADKQVAIILAAMGKCCLLGIQHPTYKRVAGVTSQLLNANVKVDEIRTRQWSVVVVDNPMVNAFVMANGFIFVFSGLAAVANDDQLSIIVGHELAHCLLRHLNHRDSVNLAVHSMCMLPAAAVLSAALPFAHALFAVSMCRLVLHVCVELRTQRGHEVEADRVGLELAANACVDVTQGYQFWEKMAKINGPSTRIWWLETHPSDKSRARHLFSLISSTKKLQNLAGC</sequence>
<feature type="transmembrane region" description="Helical" evidence="10">
    <location>
        <begin position="35"/>
        <end position="56"/>
    </location>
</feature>
<dbReference type="GO" id="GO:0034982">
    <property type="term" value="P:mitochondrial protein processing"/>
    <property type="evidence" value="ECO:0007669"/>
    <property type="project" value="TreeGrafter"/>
</dbReference>
<comment type="similarity">
    <text evidence="6 9">Belongs to the peptidase M48 family.</text>
</comment>
<comment type="caution">
    <text evidence="12">The sequence shown here is derived from an EMBL/GenBank/DDBJ whole genome shotgun (WGS) entry which is preliminary data.</text>
</comment>
<dbReference type="Gene3D" id="3.30.2010.10">
    <property type="entry name" value="Metalloproteases ('zincins'), catalytic domain"/>
    <property type="match status" value="1"/>
</dbReference>
<keyword evidence="3 9" id="KW-0378">Hydrolase</keyword>
<feature type="transmembrane region" description="Helical" evidence="10">
    <location>
        <begin position="187"/>
        <end position="212"/>
    </location>
</feature>
<feature type="transmembrane region" description="Helical" evidence="10">
    <location>
        <begin position="137"/>
        <end position="158"/>
    </location>
</feature>
<name>A0AAV0Y6B4_9HEMI</name>
<evidence type="ECO:0000256" key="5">
    <source>
        <dbReference type="ARBA" id="ARBA00023049"/>
    </source>
</evidence>
<dbReference type="AlphaFoldDB" id="A0AAV0Y6B4"/>
<evidence type="ECO:0000256" key="9">
    <source>
        <dbReference type="RuleBase" id="RU003983"/>
    </source>
</evidence>
<dbReference type="PANTHER" id="PTHR22726">
    <property type="entry name" value="METALLOENDOPEPTIDASE OMA1"/>
    <property type="match status" value="1"/>
</dbReference>
<evidence type="ECO:0000256" key="8">
    <source>
        <dbReference type="ARBA" id="ARBA00042978"/>
    </source>
</evidence>
<dbReference type="EMBL" id="CARXXK010001494">
    <property type="protein sequence ID" value="CAI6376489.1"/>
    <property type="molecule type" value="Genomic_DNA"/>
</dbReference>
<accession>A0AAV0Y6B4</accession>
<keyword evidence="5 9" id="KW-0482">Metalloprotease</keyword>
<dbReference type="GO" id="GO:0006515">
    <property type="term" value="P:protein quality control for misfolded or incompletely synthesized proteins"/>
    <property type="evidence" value="ECO:0007669"/>
    <property type="project" value="TreeGrafter"/>
</dbReference>
<evidence type="ECO:0000256" key="6">
    <source>
        <dbReference type="ARBA" id="ARBA00038233"/>
    </source>
</evidence>
<keyword evidence="10" id="KW-0812">Transmembrane</keyword>
<proteinExistence type="inferred from homology"/>
<evidence type="ECO:0000259" key="11">
    <source>
        <dbReference type="Pfam" id="PF01435"/>
    </source>
</evidence>
<evidence type="ECO:0000256" key="1">
    <source>
        <dbReference type="ARBA" id="ARBA00022670"/>
    </source>
</evidence>
<dbReference type="GO" id="GO:0005743">
    <property type="term" value="C:mitochondrial inner membrane"/>
    <property type="evidence" value="ECO:0007669"/>
    <property type="project" value="TreeGrafter"/>
</dbReference>
<keyword evidence="4 9" id="KW-0862">Zinc</keyword>
<feature type="domain" description="Peptidase M48" evidence="11">
    <location>
        <begin position="120"/>
        <end position="288"/>
    </location>
</feature>
<dbReference type="InterPro" id="IPR051156">
    <property type="entry name" value="Mito/Outer_Membr_Metalloprot"/>
</dbReference>
<comment type="cofactor">
    <cofactor evidence="9">
        <name>Zn(2+)</name>
        <dbReference type="ChEBI" id="CHEBI:29105"/>
    </cofactor>
    <text evidence="9">Binds 1 zinc ion per subunit.</text>
</comment>
<keyword evidence="10" id="KW-1133">Transmembrane helix</keyword>
<evidence type="ECO:0000256" key="2">
    <source>
        <dbReference type="ARBA" id="ARBA00022723"/>
    </source>
</evidence>
<evidence type="ECO:0000256" key="7">
    <source>
        <dbReference type="ARBA" id="ARBA00040360"/>
    </source>
</evidence>
<dbReference type="PANTHER" id="PTHR22726:SF1">
    <property type="entry name" value="METALLOENDOPEPTIDASE OMA1, MITOCHONDRIAL"/>
    <property type="match status" value="1"/>
</dbReference>
<dbReference type="InterPro" id="IPR001915">
    <property type="entry name" value="Peptidase_M48"/>
</dbReference>
<evidence type="ECO:0000256" key="3">
    <source>
        <dbReference type="ARBA" id="ARBA00022801"/>
    </source>
</evidence>
<keyword evidence="2" id="KW-0479">Metal-binding</keyword>
<dbReference type="GO" id="GO:0004222">
    <property type="term" value="F:metalloendopeptidase activity"/>
    <property type="evidence" value="ECO:0007669"/>
    <property type="project" value="InterPro"/>
</dbReference>
<dbReference type="Pfam" id="PF01435">
    <property type="entry name" value="Peptidase_M48"/>
    <property type="match status" value="1"/>
</dbReference>
<protein>
    <recommendedName>
        <fullName evidence="7">Metalloendopeptidase OMA1, mitochondrial</fullName>
    </recommendedName>
    <alternativeName>
        <fullName evidence="8">Overlapping with the m-AAA protease 1 homolog</fullName>
    </alternativeName>
</protein>
<reference evidence="12 13" key="1">
    <citation type="submission" date="2023-01" db="EMBL/GenBank/DDBJ databases">
        <authorList>
            <person name="Whitehead M."/>
        </authorList>
    </citation>
    <scope>NUCLEOTIDE SEQUENCE [LARGE SCALE GENOMIC DNA]</scope>
</reference>
<evidence type="ECO:0000313" key="13">
    <source>
        <dbReference type="Proteomes" id="UP001160148"/>
    </source>
</evidence>
<evidence type="ECO:0000256" key="10">
    <source>
        <dbReference type="SAM" id="Phobius"/>
    </source>
</evidence>
<evidence type="ECO:0000256" key="4">
    <source>
        <dbReference type="ARBA" id="ARBA00022833"/>
    </source>
</evidence>